<name>A0A0F0CP95_9BACT</name>
<protein>
    <submittedName>
        <fullName evidence="2">Uncharacterized protein</fullName>
    </submittedName>
</protein>
<keyword evidence="3" id="KW-1185">Reference proteome</keyword>
<accession>A0A0F0CP95</accession>
<dbReference type="Proteomes" id="UP000033428">
    <property type="component" value="Unassembled WGS sequence"/>
</dbReference>
<dbReference type="AlphaFoldDB" id="A0A0F0CP95"/>
<reference evidence="2 3" key="1">
    <citation type="submission" date="2015-02" db="EMBL/GenBank/DDBJ databases">
        <title>Single-cell genomics of uncultivated deep-branching MTB reveals a conserved set of magnetosome genes.</title>
        <authorList>
            <person name="Kolinko S."/>
            <person name="Richter M."/>
            <person name="Glockner F.O."/>
            <person name="Brachmann A."/>
            <person name="Schuler D."/>
        </authorList>
    </citation>
    <scope>NUCLEOTIDE SEQUENCE [LARGE SCALE GENOMIC DNA]</scope>
    <source>
        <strain evidence="2">SKK-01</strain>
    </source>
</reference>
<proteinExistence type="predicted"/>
<gene>
    <name evidence="2" type="ORF">OMAG_002298</name>
</gene>
<keyword evidence="1" id="KW-1133">Transmembrane helix</keyword>
<organism evidence="2 3">
    <name type="scientific">Candidatus Omnitrophus magneticus</name>
    <dbReference type="NCBI Taxonomy" id="1609969"/>
    <lineage>
        <taxon>Bacteria</taxon>
        <taxon>Pseudomonadati</taxon>
        <taxon>Candidatus Omnitrophota</taxon>
        <taxon>Candidatus Omnitrophus</taxon>
    </lineage>
</organism>
<evidence type="ECO:0000313" key="3">
    <source>
        <dbReference type="Proteomes" id="UP000033428"/>
    </source>
</evidence>
<dbReference type="EMBL" id="JYNY01000471">
    <property type="protein sequence ID" value="KJJ83834.1"/>
    <property type="molecule type" value="Genomic_DNA"/>
</dbReference>
<evidence type="ECO:0000313" key="2">
    <source>
        <dbReference type="EMBL" id="KJJ83834.1"/>
    </source>
</evidence>
<keyword evidence="1" id="KW-0472">Membrane</keyword>
<keyword evidence="1" id="KW-0812">Transmembrane</keyword>
<sequence length="87" mass="10444">MWFILVIFIKIFFTFCFTLVFWLEQKYCCAIMTKSFFLIFCRIIENRKIKIRAENIIKPFCHSRFRGNDKRGPIPAFRGCVTTSIAF</sequence>
<comment type="caution">
    <text evidence="2">The sequence shown here is derived from an EMBL/GenBank/DDBJ whole genome shotgun (WGS) entry which is preliminary data.</text>
</comment>
<evidence type="ECO:0000256" key="1">
    <source>
        <dbReference type="SAM" id="Phobius"/>
    </source>
</evidence>
<feature type="transmembrane region" description="Helical" evidence="1">
    <location>
        <begin position="6"/>
        <end position="23"/>
    </location>
</feature>